<dbReference type="InterPro" id="IPR036452">
    <property type="entry name" value="Ribo_hydro-like"/>
</dbReference>
<dbReference type="InterPro" id="IPR001910">
    <property type="entry name" value="Inosine/uridine_hydrolase_dom"/>
</dbReference>
<keyword evidence="6" id="KW-1185">Reference proteome</keyword>
<dbReference type="GO" id="GO:0005829">
    <property type="term" value="C:cytosol"/>
    <property type="evidence" value="ECO:0007669"/>
    <property type="project" value="TreeGrafter"/>
</dbReference>
<dbReference type="GO" id="GO:0070636">
    <property type="term" value="F:nicotinic acid riboside hydrolase activity"/>
    <property type="evidence" value="ECO:0007669"/>
    <property type="project" value="EnsemblFungi"/>
</dbReference>
<dbReference type="Gene3D" id="3.90.245.10">
    <property type="entry name" value="Ribonucleoside hydrolase-like"/>
    <property type="match status" value="1"/>
</dbReference>
<dbReference type="PANTHER" id="PTHR12304:SF4">
    <property type="entry name" value="URIDINE NUCLEOSIDASE"/>
    <property type="match status" value="1"/>
</dbReference>
<dbReference type="STRING" id="692275.N1QMQ9"/>
<dbReference type="PANTHER" id="PTHR12304">
    <property type="entry name" value="INOSINE-URIDINE PREFERRING NUCLEOSIDE HYDROLASE"/>
    <property type="match status" value="1"/>
</dbReference>
<name>N1QMQ9_SPHMS</name>
<dbReference type="GO" id="GO:0019358">
    <property type="term" value="P:nicotinate nucleotide salvage"/>
    <property type="evidence" value="ECO:0007669"/>
    <property type="project" value="EnsemblFungi"/>
</dbReference>
<dbReference type="SUPFAM" id="SSF53590">
    <property type="entry name" value="Nucleoside hydrolase"/>
    <property type="match status" value="1"/>
</dbReference>
<dbReference type="OMA" id="WVGVETK"/>
<dbReference type="GeneID" id="27899469"/>
<dbReference type="AlphaFoldDB" id="N1QMQ9"/>
<dbReference type="GO" id="GO:0045437">
    <property type="term" value="F:uridine nucleosidase activity"/>
    <property type="evidence" value="ECO:0007669"/>
    <property type="project" value="EnsemblFungi"/>
</dbReference>
<evidence type="ECO:0000259" key="4">
    <source>
        <dbReference type="Pfam" id="PF01156"/>
    </source>
</evidence>
<dbReference type="Pfam" id="PF01156">
    <property type="entry name" value="IU_nuc_hydro"/>
    <property type="match status" value="1"/>
</dbReference>
<dbReference type="HOGENOM" id="CLU_036838_2_0_1"/>
<organism evidence="5 6">
    <name type="scientific">Sphaerulina musiva (strain SO2202)</name>
    <name type="common">Poplar stem canker fungus</name>
    <name type="synonym">Septoria musiva</name>
    <dbReference type="NCBI Taxonomy" id="692275"/>
    <lineage>
        <taxon>Eukaryota</taxon>
        <taxon>Fungi</taxon>
        <taxon>Dikarya</taxon>
        <taxon>Ascomycota</taxon>
        <taxon>Pezizomycotina</taxon>
        <taxon>Dothideomycetes</taxon>
        <taxon>Dothideomycetidae</taxon>
        <taxon>Mycosphaerellales</taxon>
        <taxon>Mycosphaerellaceae</taxon>
        <taxon>Sphaerulina</taxon>
    </lineage>
</organism>
<comment type="similarity">
    <text evidence="1">Belongs to the IUNH family.</text>
</comment>
<sequence>MAEQLSRKPIPLWLDCDTGHDDALAILLAGRDPLSNLLGISTIYGNATLTHTTYNTRAILKAIKREDVGVHVGASKPFCRAAAVAADIHGESGLDGTTCLPTPDVPARPEIAVDAMYKALISEAPGTAYIVATGACTNIALLFSIHPELAEHIAGLSIMGGAIGGGFSDAPMGKVHGQGERFGNWTPWAEFNIYIDPESANAIFSNETLAKKTTLIPLDLTHQFLATAEIQHALRFGFDFKYSSSDSSSPSASSSDSASSNNYTPATTTITTVRKLYSQILTFFAKTYADVFGLTQGPPAHDPLAVAAVLQPDLFFENTTGTGTGTGNGERFAVQVIIDGEHGASDHVRSNSGSQCGRTVATLLPAHELGVRIPRLLDAEKVWRMLDDCLARVG</sequence>
<feature type="domain" description="Inosine/uridine-preferring nucleoside hydrolase" evidence="4">
    <location>
        <begin position="12"/>
        <end position="383"/>
    </location>
</feature>
<dbReference type="EMBL" id="KB456260">
    <property type="protein sequence ID" value="EMF17303.1"/>
    <property type="molecule type" value="Genomic_DNA"/>
</dbReference>
<dbReference type="GO" id="GO:0006218">
    <property type="term" value="P:uridine catabolic process"/>
    <property type="evidence" value="ECO:0007669"/>
    <property type="project" value="EnsemblFungi"/>
</dbReference>
<keyword evidence="3" id="KW-0326">Glycosidase</keyword>
<dbReference type="GO" id="GO:0070635">
    <property type="term" value="F:nicotinamide riboside hydrolase activity"/>
    <property type="evidence" value="ECO:0007669"/>
    <property type="project" value="EnsemblFungi"/>
</dbReference>
<evidence type="ECO:0000256" key="2">
    <source>
        <dbReference type="ARBA" id="ARBA00022801"/>
    </source>
</evidence>
<accession>N1QMQ9</accession>
<dbReference type="GO" id="GO:0006216">
    <property type="term" value="P:cytidine catabolic process"/>
    <property type="evidence" value="ECO:0007669"/>
    <property type="project" value="EnsemblFungi"/>
</dbReference>
<evidence type="ECO:0000256" key="1">
    <source>
        <dbReference type="ARBA" id="ARBA00009176"/>
    </source>
</evidence>
<evidence type="ECO:0000313" key="6">
    <source>
        <dbReference type="Proteomes" id="UP000016931"/>
    </source>
</evidence>
<dbReference type="Proteomes" id="UP000016931">
    <property type="component" value="Unassembled WGS sequence"/>
</dbReference>
<dbReference type="OrthoDB" id="432381at2759"/>
<evidence type="ECO:0000256" key="3">
    <source>
        <dbReference type="ARBA" id="ARBA00023295"/>
    </source>
</evidence>
<dbReference type="GO" id="GO:0008655">
    <property type="term" value="P:pyrimidine-containing compound salvage"/>
    <property type="evidence" value="ECO:0007669"/>
    <property type="project" value="EnsemblFungi"/>
</dbReference>
<dbReference type="InterPro" id="IPR023186">
    <property type="entry name" value="IUNH"/>
</dbReference>
<dbReference type="GO" id="GO:0008477">
    <property type="term" value="F:purine nucleosidase activity"/>
    <property type="evidence" value="ECO:0007669"/>
    <property type="project" value="TreeGrafter"/>
</dbReference>
<dbReference type="GO" id="GO:0034355">
    <property type="term" value="P:NAD+ biosynthetic process via the salvage pathway"/>
    <property type="evidence" value="ECO:0007669"/>
    <property type="project" value="EnsemblFungi"/>
</dbReference>
<dbReference type="eggNOG" id="KOG2938">
    <property type="taxonomic scope" value="Eukaryota"/>
</dbReference>
<keyword evidence="2 5" id="KW-0378">Hydrolase</keyword>
<dbReference type="RefSeq" id="XP_016765424.1">
    <property type="nucleotide sequence ID" value="XM_016902332.1"/>
</dbReference>
<reference evidence="5 6" key="1">
    <citation type="journal article" date="2012" name="PLoS Pathog.">
        <title>Diverse lifestyles and strategies of plant pathogenesis encoded in the genomes of eighteen Dothideomycetes fungi.</title>
        <authorList>
            <person name="Ohm R.A."/>
            <person name="Feau N."/>
            <person name="Henrissat B."/>
            <person name="Schoch C.L."/>
            <person name="Horwitz B.A."/>
            <person name="Barry K.W."/>
            <person name="Condon B.J."/>
            <person name="Copeland A.C."/>
            <person name="Dhillon B."/>
            <person name="Glaser F."/>
            <person name="Hesse C.N."/>
            <person name="Kosti I."/>
            <person name="LaButti K."/>
            <person name="Lindquist E.A."/>
            <person name="Lucas S."/>
            <person name="Salamov A.A."/>
            <person name="Bradshaw R.E."/>
            <person name="Ciuffetti L."/>
            <person name="Hamelin R.C."/>
            <person name="Kema G.H.J."/>
            <person name="Lawrence C."/>
            <person name="Scott J.A."/>
            <person name="Spatafora J.W."/>
            <person name="Turgeon B.G."/>
            <person name="de Wit P.J.G.M."/>
            <person name="Zhong S."/>
            <person name="Goodwin S.B."/>
            <person name="Grigoriev I.V."/>
        </authorList>
    </citation>
    <scope>NUCLEOTIDE SEQUENCE [LARGE SCALE GENOMIC DNA]</scope>
    <source>
        <strain evidence="5 6">SO2202</strain>
    </source>
</reference>
<dbReference type="GO" id="GO:0006152">
    <property type="term" value="P:purine nucleoside catabolic process"/>
    <property type="evidence" value="ECO:0007669"/>
    <property type="project" value="TreeGrafter"/>
</dbReference>
<dbReference type="CDD" id="cd02651">
    <property type="entry name" value="nuc_hydro_IU_UC_XIUA"/>
    <property type="match status" value="1"/>
</dbReference>
<gene>
    <name evidence="5" type="ORF">SEPMUDRAFT_130078</name>
</gene>
<proteinExistence type="inferred from homology"/>
<protein>
    <submittedName>
        <fullName evidence="5">Nucleoside hydrolase</fullName>
    </submittedName>
</protein>
<evidence type="ECO:0000313" key="5">
    <source>
        <dbReference type="EMBL" id="EMF17303.1"/>
    </source>
</evidence>